<reference evidence="1" key="1">
    <citation type="submission" date="2014-11" db="EMBL/GenBank/DDBJ databases">
        <authorList>
            <person name="Amaro Gonzalez C."/>
        </authorList>
    </citation>
    <scope>NUCLEOTIDE SEQUENCE</scope>
</reference>
<dbReference type="AlphaFoldDB" id="A0A0E9UFS1"/>
<sequence>MFYGFVLKLKSLSNKKHPLQNTVFEKYYFVNISSCTHPLGHNQMVSM</sequence>
<evidence type="ECO:0000313" key="1">
    <source>
        <dbReference type="EMBL" id="JAH64562.1"/>
    </source>
</evidence>
<dbReference type="EMBL" id="GBXM01044015">
    <property type="protein sequence ID" value="JAH64562.1"/>
    <property type="molecule type" value="Transcribed_RNA"/>
</dbReference>
<proteinExistence type="predicted"/>
<accession>A0A0E9UFS1</accession>
<protein>
    <submittedName>
        <fullName evidence="1">Uncharacterized protein</fullName>
    </submittedName>
</protein>
<organism evidence="1">
    <name type="scientific">Anguilla anguilla</name>
    <name type="common">European freshwater eel</name>
    <name type="synonym">Muraena anguilla</name>
    <dbReference type="NCBI Taxonomy" id="7936"/>
    <lineage>
        <taxon>Eukaryota</taxon>
        <taxon>Metazoa</taxon>
        <taxon>Chordata</taxon>
        <taxon>Craniata</taxon>
        <taxon>Vertebrata</taxon>
        <taxon>Euteleostomi</taxon>
        <taxon>Actinopterygii</taxon>
        <taxon>Neopterygii</taxon>
        <taxon>Teleostei</taxon>
        <taxon>Anguilliformes</taxon>
        <taxon>Anguillidae</taxon>
        <taxon>Anguilla</taxon>
    </lineage>
</organism>
<reference evidence="1" key="2">
    <citation type="journal article" date="2015" name="Fish Shellfish Immunol.">
        <title>Early steps in the European eel (Anguilla anguilla)-Vibrio vulnificus interaction in the gills: Role of the RtxA13 toxin.</title>
        <authorList>
            <person name="Callol A."/>
            <person name="Pajuelo D."/>
            <person name="Ebbesson L."/>
            <person name="Teles M."/>
            <person name="MacKenzie S."/>
            <person name="Amaro C."/>
        </authorList>
    </citation>
    <scope>NUCLEOTIDE SEQUENCE</scope>
</reference>
<name>A0A0E9UFS1_ANGAN</name>